<keyword evidence="2" id="KW-0472">Membrane</keyword>
<sequence length="194" mass="20641">ATQMPEKRYGQSSLSKTEGIGTSPHPTPRSYLSLNLSNSKISQRAVSMEAATLTIGSRRLASAAAPAWNGTRRGTAAATPQRPGAKLPRRLRALPPELSEILAPKLVPGSPADTGDVSSLIPISAVMLLFYFVSNWVFPAVVMRGMQPTAEDEAAAAEAESMASSSQLQRGDAVDGKIRRKVKRKKSRKAATEA</sequence>
<dbReference type="EnsemblPlants" id="AET1Gv20177600.1">
    <property type="protein sequence ID" value="AET1Gv20177600.1"/>
    <property type="gene ID" value="AET1Gv20177600"/>
</dbReference>
<reference evidence="4" key="1">
    <citation type="journal article" date="2014" name="Science">
        <title>Ancient hybridizations among the ancestral genomes of bread wheat.</title>
        <authorList>
            <consortium name="International Wheat Genome Sequencing Consortium,"/>
            <person name="Marcussen T."/>
            <person name="Sandve S.R."/>
            <person name="Heier L."/>
            <person name="Spannagl M."/>
            <person name="Pfeifer M."/>
            <person name="Jakobsen K.S."/>
            <person name="Wulff B.B."/>
            <person name="Steuernagel B."/>
            <person name="Mayer K.F."/>
            <person name="Olsen O.A."/>
        </authorList>
    </citation>
    <scope>NUCLEOTIDE SEQUENCE [LARGE SCALE GENOMIC DNA]</scope>
    <source>
        <strain evidence="4">cv. AL8/78</strain>
    </source>
</reference>
<evidence type="ECO:0000256" key="1">
    <source>
        <dbReference type="SAM" id="MobiDB-lite"/>
    </source>
</evidence>
<dbReference type="STRING" id="200361.A0A452XUX6"/>
<reference evidence="3" key="5">
    <citation type="journal article" date="2021" name="G3 (Bethesda)">
        <title>Aegilops tauschii genome assembly Aet v5.0 features greater sequence contiguity and improved annotation.</title>
        <authorList>
            <person name="Wang L."/>
            <person name="Zhu T."/>
            <person name="Rodriguez J.C."/>
            <person name="Deal K.R."/>
            <person name="Dubcovsky J."/>
            <person name="McGuire P.E."/>
            <person name="Lux T."/>
            <person name="Spannagl M."/>
            <person name="Mayer K.F.X."/>
            <person name="Baldrich P."/>
            <person name="Meyers B.C."/>
            <person name="Huo N."/>
            <person name="Gu Y.Q."/>
            <person name="Zhou H."/>
            <person name="Devos K.M."/>
            <person name="Bennetzen J.L."/>
            <person name="Unver T."/>
            <person name="Budak H."/>
            <person name="Gulick P.J."/>
            <person name="Galiba G."/>
            <person name="Kalapos B."/>
            <person name="Nelson D.R."/>
            <person name="Li P."/>
            <person name="You F.M."/>
            <person name="Luo M.C."/>
            <person name="Dvorak J."/>
        </authorList>
    </citation>
    <scope>NUCLEOTIDE SEQUENCE [LARGE SCALE GENOMIC DNA]</scope>
    <source>
        <strain evidence="3">cv. AL8/78</strain>
    </source>
</reference>
<feature type="compositionally biased region" description="Low complexity" evidence="1">
    <location>
        <begin position="156"/>
        <end position="166"/>
    </location>
</feature>
<proteinExistence type="predicted"/>
<keyword evidence="2" id="KW-1133">Transmembrane helix</keyword>
<keyword evidence="4" id="KW-1185">Reference proteome</keyword>
<reference evidence="3" key="4">
    <citation type="submission" date="2019-03" db="UniProtKB">
        <authorList>
            <consortium name="EnsemblPlants"/>
        </authorList>
    </citation>
    <scope>IDENTIFICATION</scope>
</reference>
<feature type="region of interest" description="Disordered" evidence="1">
    <location>
        <begin position="154"/>
        <end position="194"/>
    </location>
</feature>
<organism evidence="3 4">
    <name type="scientific">Aegilops tauschii subsp. strangulata</name>
    <name type="common">Goatgrass</name>
    <dbReference type="NCBI Taxonomy" id="200361"/>
    <lineage>
        <taxon>Eukaryota</taxon>
        <taxon>Viridiplantae</taxon>
        <taxon>Streptophyta</taxon>
        <taxon>Embryophyta</taxon>
        <taxon>Tracheophyta</taxon>
        <taxon>Spermatophyta</taxon>
        <taxon>Magnoliopsida</taxon>
        <taxon>Liliopsida</taxon>
        <taxon>Poales</taxon>
        <taxon>Poaceae</taxon>
        <taxon>BOP clade</taxon>
        <taxon>Pooideae</taxon>
        <taxon>Triticodae</taxon>
        <taxon>Triticeae</taxon>
        <taxon>Triticinae</taxon>
        <taxon>Aegilops</taxon>
    </lineage>
</organism>
<keyword evidence="2" id="KW-0812">Transmembrane</keyword>
<dbReference type="Proteomes" id="UP000015105">
    <property type="component" value="Chromosome 1D"/>
</dbReference>
<feature type="region of interest" description="Disordered" evidence="1">
    <location>
        <begin position="66"/>
        <end position="85"/>
    </location>
</feature>
<reference evidence="4" key="2">
    <citation type="journal article" date="2017" name="Nat. Plants">
        <title>The Aegilops tauschii genome reveals multiple impacts of transposons.</title>
        <authorList>
            <person name="Zhao G."/>
            <person name="Zou C."/>
            <person name="Li K."/>
            <person name="Wang K."/>
            <person name="Li T."/>
            <person name="Gao L."/>
            <person name="Zhang X."/>
            <person name="Wang H."/>
            <person name="Yang Z."/>
            <person name="Liu X."/>
            <person name="Jiang W."/>
            <person name="Mao L."/>
            <person name="Kong X."/>
            <person name="Jiao Y."/>
            <person name="Jia J."/>
        </authorList>
    </citation>
    <scope>NUCLEOTIDE SEQUENCE [LARGE SCALE GENOMIC DNA]</scope>
    <source>
        <strain evidence="4">cv. AL8/78</strain>
    </source>
</reference>
<dbReference type="PANTHER" id="PTHR37196">
    <property type="entry name" value="TRANSMEMBRANE PROTEIN"/>
    <property type="match status" value="1"/>
</dbReference>
<reference evidence="3" key="3">
    <citation type="journal article" date="2017" name="Nature">
        <title>Genome sequence of the progenitor of the wheat D genome Aegilops tauschii.</title>
        <authorList>
            <person name="Luo M.C."/>
            <person name="Gu Y.Q."/>
            <person name="Puiu D."/>
            <person name="Wang H."/>
            <person name="Twardziok S.O."/>
            <person name="Deal K.R."/>
            <person name="Huo N."/>
            <person name="Zhu T."/>
            <person name="Wang L."/>
            <person name="Wang Y."/>
            <person name="McGuire P.E."/>
            <person name="Liu S."/>
            <person name="Long H."/>
            <person name="Ramasamy R.K."/>
            <person name="Rodriguez J.C."/>
            <person name="Van S.L."/>
            <person name="Yuan L."/>
            <person name="Wang Z."/>
            <person name="Xia Z."/>
            <person name="Xiao L."/>
            <person name="Anderson O.D."/>
            <person name="Ouyang S."/>
            <person name="Liang Y."/>
            <person name="Zimin A.V."/>
            <person name="Pertea G."/>
            <person name="Qi P."/>
            <person name="Bennetzen J.L."/>
            <person name="Dai X."/>
            <person name="Dawson M.W."/>
            <person name="Muller H.G."/>
            <person name="Kugler K."/>
            <person name="Rivarola-Duarte L."/>
            <person name="Spannagl M."/>
            <person name="Mayer K.F.X."/>
            <person name="Lu F.H."/>
            <person name="Bevan M.W."/>
            <person name="Leroy P."/>
            <person name="Li P."/>
            <person name="You F.M."/>
            <person name="Sun Q."/>
            <person name="Liu Z."/>
            <person name="Lyons E."/>
            <person name="Wicker T."/>
            <person name="Salzberg S.L."/>
            <person name="Devos K.M."/>
            <person name="Dvorak J."/>
        </authorList>
    </citation>
    <scope>NUCLEOTIDE SEQUENCE [LARGE SCALE GENOMIC DNA]</scope>
    <source>
        <strain evidence="3">cv. AL8/78</strain>
    </source>
</reference>
<dbReference type="AlphaFoldDB" id="A0A452XUX6"/>
<feature type="region of interest" description="Disordered" evidence="1">
    <location>
        <begin position="1"/>
        <end position="33"/>
    </location>
</feature>
<accession>A0A452XUX6</accession>
<evidence type="ECO:0000313" key="3">
    <source>
        <dbReference type="EnsemblPlants" id="AET1Gv20177600.1"/>
    </source>
</evidence>
<dbReference type="PANTHER" id="PTHR37196:SF2">
    <property type="entry name" value="TRANSMEMBRANE PROTEIN"/>
    <property type="match status" value="1"/>
</dbReference>
<protein>
    <submittedName>
        <fullName evidence="3">Uncharacterized protein</fullName>
    </submittedName>
</protein>
<evidence type="ECO:0000313" key="4">
    <source>
        <dbReference type="Proteomes" id="UP000015105"/>
    </source>
</evidence>
<dbReference type="Gramene" id="AET1Gv20177600.1">
    <property type="protein sequence ID" value="AET1Gv20177600.1"/>
    <property type="gene ID" value="AET1Gv20177600"/>
</dbReference>
<evidence type="ECO:0000256" key="2">
    <source>
        <dbReference type="SAM" id="Phobius"/>
    </source>
</evidence>
<feature type="compositionally biased region" description="Basic residues" evidence="1">
    <location>
        <begin position="178"/>
        <end position="194"/>
    </location>
</feature>
<feature type="transmembrane region" description="Helical" evidence="2">
    <location>
        <begin position="120"/>
        <end position="138"/>
    </location>
</feature>
<name>A0A452XUX6_AEGTS</name>